<dbReference type="eggNOG" id="ENOG502RXJQ">
    <property type="taxonomic scope" value="Eukaryota"/>
</dbReference>
<protein>
    <recommendedName>
        <fullName evidence="6">t-SNARE coiled-coil homology domain-containing protein</fullName>
    </recommendedName>
</protein>
<evidence type="ECO:0000256" key="1">
    <source>
        <dbReference type="SAM" id="MobiDB-lite"/>
    </source>
</evidence>
<evidence type="ECO:0000313" key="4">
    <source>
        <dbReference type="EMBL" id="KNE54583.1"/>
    </source>
</evidence>
<dbReference type="CDD" id="cd06093">
    <property type="entry name" value="PX_domain"/>
    <property type="match status" value="1"/>
</dbReference>
<dbReference type="VEuPathDB" id="FungiDB:AMAG_00550"/>
<feature type="domain" description="T-SNARE coiled-coil homology" evidence="2">
    <location>
        <begin position="338"/>
        <end position="400"/>
    </location>
</feature>
<feature type="region of interest" description="Disordered" evidence="1">
    <location>
        <begin position="140"/>
        <end position="160"/>
    </location>
</feature>
<reference evidence="4 5" key="1">
    <citation type="submission" date="2009-11" db="EMBL/GenBank/DDBJ databases">
        <title>Annotation of Allomyces macrogynus ATCC 38327.</title>
        <authorList>
            <consortium name="The Broad Institute Genome Sequencing Platform"/>
            <person name="Russ C."/>
            <person name="Cuomo C."/>
            <person name="Burger G."/>
            <person name="Gray M.W."/>
            <person name="Holland P.W.H."/>
            <person name="King N."/>
            <person name="Lang F.B.F."/>
            <person name="Roger A.J."/>
            <person name="Ruiz-Trillo I."/>
            <person name="Young S.K."/>
            <person name="Zeng Q."/>
            <person name="Gargeya S."/>
            <person name="Fitzgerald M."/>
            <person name="Haas B."/>
            <person name="Abouelleil A."/>
            <person name="Alvarado L."/>
            <person name="Arachchi H.M."/>
            <person name="Berlin A."/>
            <person name="Chapman S.B."/>
            <person name="Gearin G."/>
            <person name="Goldberg J."/>
            <person name="Griggs A."/>
            <person name="Gujja S."/>
            <person name="Hansen M."/>
            <person name="Heiman D."/>
            <person name="Howarth C."/>
            <person name="Larimer J."/>
            <person name="Lui A."/>
            <person name="MacDonald P.J.P."/>
            <person name="McCowen C."/>
            <person name="Montmayeur A."/>
            <person name="Murphy C."/>
            <person name="Neiman D."/>
            <person name="Pearson M."/>
            <person name="Priest M."/>
            <person name="Roberts A."/>
            <person name="Saif S."/>
            <person name="Shea T."/>
            <person name="Sisk P."/>
            <person name="Stolte C."/>
            <person name="Sykes S."/>
            <person name="Wortman J."/>
            <person name="Nusbaum C."/>
            <person name="Birren B."/>
        </authorList>
    </citation>
    <scope>NUCLEOTIDE SEQUENCE [LARGE SCALE GENOMIC DNA]</scope>
    <source>
        <strain evidence="4 5">ATCC 38327</strain>
    </source>
</reference>
<feature type="compositionally biased region" description="Low complexity" evidence="1">
    <location>
        <begin position="266"/>
        <end position="281"/>
    </location>
</feature>
<proteinExistence type="predicted"/>
<dbReference type="SUPFAM" id="SSF64268">
    <property type="entry name" value="PX domain"/>
    <property type="match status" value="1"/>
</dbReference>
<evidence type="ECO:0000259" key="2">
    <source>
        <dbReference type="PROSITE" id="PS50192"/>
    </source>
</evidence>
<dbReference type="GO" id="GO:0035091">
    <property type="term" value="F:phosphatidylinositol binding"/>
    <property type="evidence" value="ECO:0007669"/>
    <property type="project" value="InterPro"/>
</dbReference>
<dbReference type="Pfam" id="PF00787">
    <property type="entry name" value="PX"/>
    <property type="match status" value="1"/>
</dbReference>
<accession>A0A0L0RW92</accession>
<name>A0A0L0RW92_ALLM3</name>
<dbReference type="InterPro" id="IPR001683">
    <property type="entry name" value="PX_dom"/>
</dbReference>
<dbReference type="CDD" id="cd15841">
    <property type="entry name" value="SNARE_Qc"/>
    <property type="match status" value="1"/>
</dbReference>
<reference evidence="5" key="2">
    <citation type="submission" date="2009-11" db="EMBL/GenBank/DDBJ databases">
        <title>The Genome Sequence of Allomyces macrogynus strain ATCC 38327.</title>
        <authorList>
            <consortium name="The Broad Institute Genome Sequencing Platform"/>
            <person name="Russ C."/>
            <person name="Cuomo C."/>
            <person name="Shea T."/>
            <person name="Young S.K."/>
            <person name="Zeng Q."/>
            <person name="Koehrsen M."/>
            <person name="Haas B."/>
            <person name="Borodovsky M."/>
            <person name="Guigo R."/>
            <person name="Alvarado L."/>
            <person name="Berlin A."/>
            <person name="Borenstein D."/>
            <person name="Chen Z."/>
            <person name="Engels R."/>
            <person name="Freedman E."/>
            <person name="Gellesch M."/>
            <person name="Goldberg J."/>
            <person name="Griggs A."/>
            <person name="Gujja S."/>
            <person name="Heiman D."/>
            <person name="Hepburn T."/>
            <person name="Howarth C."/>
            <person name="Jen D."/>
            <person name="Larson L."/>
            <person name="Lewis B."/>
            <person name="Mehta T."/>
            <person name="Park D."/>
            <person name="Pearson M."/>
            <person name="Roberts A."/>
            <person name="Saif S."/>
            <person name="Shenoy N."/>
            <person name="Sisk P."/>
            <person name="Stolte C."/>
            <person name="Sykes S."/>
            <person name="Walk T."/>
            <person name="White J."/>
            <person name="Yandava C."/>
            <person name="Burger G."/>
            <person name="Gray M.W."/>
            <person name="Holland P.W.H."/>
            <person name="King N."/>
            <person name="Lang F.B.F."/>
            <person name="Roger A.J."/>
            <person name="Ruiz-Trillo I."/>
            <person name="Lander E."/>
            <person name="Nusbaum C."/>
        </authorList>
    </citation>
    <scope>NUCLEOTIDE SEQUENCE [LARGE SCALE GENOMIC DNA]</scope>
    <source>
        <strain evidence="5">ATCC 38327</strain>
    </source>
</reference>
<dbReference type="AlphaFoldDB" id="A0A0L0RW92"/>
<organism evidence="4 5">
    <name type="scientific">Allomyces macrogynus (strain ATCC 38327)</name>
    <name type="common">Allomyces javanicus var. macrogynus</name>
    <dbReference type="NCBI Taxonomy" id="578462"/>
    <lineage>
        <taxon>Eukaryota</taxon>
        <taxon>Fungi</taxon>
        <taxon>Fungi incertae sedis</taxon>
        <taxon>Blastocladiomycota</taxon>
        <taxon>Blastocladiomycetes</taxon>
        <taxon>Blastocladiales</taxon>
        <taxon>Blastocladiaceae</taxon>
        <taxon>Allomyces</taxon>
    </lineage>
</organism>
<dbReference type="Proteomes" id="UP000054350">
    <property type="component" value="Unassembled WGS sequence"/>
</dbReference>
<feature type="region of interest" description="Disordered" evidence="1">
    <location>
        <begin position="266"/>
        <end position="313"/>
    </location>
</feature>
<dbReference type="PROSITE" id="PS50195">
    <property type="entry name" value="PX"/>
    <property type="match status" value="1"/>
</dbReference>
<gene>
    <name evidence="4" type="ORF">AMAG_00550</name>
</gene>
<dbReference type="Gene3D" id="1.20.5.110">
    <property type="match status" value="1"/>
</dbReference>
<dbReference type="PROSITE" id="PS50192">
    <property type="entry name" value="T_SNARE"/>
    <property type="match status" value="1"/>
</dbReference>
<evidence type="ECO:0000313" key="5">
    <source>
        <dbReference type="Proteomes" id="UP000054350"/>
    </source>
</evidence>
<dbReference type="InterPro" id="IPR000727">
    <property type="entry name" value="T_SNARE_dom"/>
</dbReference>
<dbReference type="EMBL" id="GG745328">
    <property type="protein sequence ID" value="KNE54583.1"/>
    <property type="molecule type" value="Genomic_DNA"/>
</dbReference>
<feature type="compositionally biased region" description="Low complexity" evidence="1">
    <location>
        <begin position="291"/>
        <end position="308"/>
    </location>
</feature>
<evidence type="ECO:0008006" key="6">
    <source>
        <dbReference type="Google" id="ProtNLM"/>
    </source>
</evidence>
<dbReference type="Gene3D" id="3.30.1520.10">
    <property type="entry name" value="Phox-like domain"/>
    <property type="match status" value="1"/>
</dbReference>
<dbReference type="SUPFAM" id="SSF58038">
    <property type="entry name" value="SNARE fusion complex"/>
    <property type="match status" value="1"/>
</dbReference>
<dbReference type="SMART" id="SM00397">
    <property type="entry name" value="t_SNARE"/>
    <property type="match status" value="1"/>
</dbReference>
<dbReference type="InterPro" id="IPR036871">
    <property type="entry name" value="PX_dom_sf"/>
</dbReference>
<evidence type="ECO:0000259" key="3">
    <source>
        <dbReference type="PROSITE" id="PS50195"/>
    </source>
</evidence>
<keyword evidence="5" id="KW-1185">Reference proteome</keyword>
<dbReference type="OrthoDB" id="244190at2759"/>
<dbReference type="SMART" id="SM00312">
    <property type="entry name" value="PX"/>
    <property type="match status" value="1"/>
</dbReference>
<feature type="domain" description="PX" evidence="3">
    <location>
        <begin position="1"/>
        <end position="133"/>
    </location>
</feature>
<dbReference type="STRING" id="578462.A0A0L0RW92"/>
<sequence>MPSPPASATPTPASRPRRIVLIPATELVNGVTHYRIDVPDLPPPGMPDPPPRHRYSDFLKLHDQLARQFPTLRSVLLTEIPPLPPKAWFRNAASVVHTRQTLLAAHLSALLSTPPFATCATLRDFLGIPEAQWRAFHAPPGTAAQADGSGASAGPRLSSMDVPTPPVQWLAALHDVQAQVIQLKRALTDRDTLLRAGDALRAQATASQAARRAEQLRLNLNILESTLSRPPCEPMSDLERTRRQTLLLTTIQDVNDIQLRLRAGPAATVSTSAVPTSSSSSNPPRRVLGRPSTSPPVTTATTAYTSSSSPPPPPVVVGAAARVDVTTLNNQGLLQLQHQHMNEQDAVAGALLSVTQRLKMIGHAMNDELDTQNQLLDETAEDMDRVSGRVGKVHRKAKKVAREKA</sequence>
<feature type="compositionally biased region" description="Low complexity" evidence="1">
    <location>
        <begin position="141"/>
        <end position="154"/>
    </location>
</feature>